<evidence type="ECO:0000313" key="10">
    <source>
        <dbReference type="Proteomes" id="UP000037136"/>
    </source>
</evidence>
<protein>
    <recommendedName>
        <fullName evidence="8">Cytochrome b5 heme-binding domain-containing protein</fullName>
    </recommendedName>
</protein>
<evidence type="ECO:0000256" key="3">
    <source>
        <dbReference type="ARBA" id="ARBA00022723"/>
    </source>
</evidence>
<dbReference type="GO" id="GO:0020037">
    <property type="term" value="F:heme binding"/>
    <property type="evidence" value="ECO:0007669"/>
    <property type="project" value="UniProtKB-ARBA"/>
</dbReference>
<keyword evidence="2" id="KW-0349">Heme</keyword>
<feature type="compositionally biased region" description="Polar residues" evidence="7">
    <location>
        <begin position="14"/>
        <end position="26"/>
    </location>
</feature>
<accession>A0A2A9PJK6</accession>
<dbReference type="PANTHER" id="PTHR10281:SF72">
    <property type="entry name" value="NEUDESIN"/>
    <property type="match status" value="1"/>
</dbReference>
<evidence type="ECO:0000313" key="9">
    <source>
        <dbReference type="EMBL" id="PFH61675.1"/>
    </source>
</evidence>
<dbReference type="PANTHER" id="PTHR10281">
    <property type="entry name" value="MEMBRANE-ASSOCIATED PROGESTERONE RECEPTOR COMPONENT-RELATED"/>
    <property type="match status" value="1"/>
</dbReference>
<dbReference type="STRING" id="268505.A0A2A9PJK6"/>
<dbReference type="OrthoDB" id="547796at2759"/>
<dbReference type="GO" id="GO:0016020">
    <property type="term" value="C:membrane"/>
    <property type="evidence" value="ECO:0007669"/>
    <property type="project" value="TreeGrafter"/>
</dbReference>
<feature type="domain" description="Cytochrome b5 heme-binding" evidence="8">
    <location>
        <begin position="95"/>
        <end position="199"/>
    </location>
</feature>
<dbReference type="Pfam" id="PF00173">
    <property type="entry name" value="Cyt-b5"/>
    <property type="match status" value="1"/>
</dbReference>
<evidence type="ECO:0000256" key="2">
    <source>
        <dbReference type="ARBA" id="ARBA00022617"/>
    </source>
</evidence>
<dbReference type="SMART" id="SM01117">
    <property type="entry name" value="Cyt-b5"/>
    <property type="match status" value="1"/>
</dbReference>
<dbReference type="AlphaFoldDB" id="A0A2A9PJK6"/>
<name>A0A2A9PJK6_OPHUN</name>
<reference evidence="9 10" key="1">
    <citation type="journal article" date="2015" name="BMC Genomics">
        <title>Gene expression during zombie ant biting behavior reflects the complexity underlying fungal parasitic behavioral manipulation.</title>
        <authorList>
            <person name="de Bekker C."/>
            <person name="Ohm R.A."/>
            <person name="Loreto R.G."/>
            <person name="Sebastian A."/>
            <person name="Albert I."/>
            <person name="Merrow M."/>
            <person name="Brachmann A."/>
            <person name="Hughes D.P."/>
        </authorList>
    </citation>
    <scope>NUCLEOTIDE SEQUENCE [LARGE SCALE GENOMIC DNA]</scope>
    <source>
        <strain evidence="9 10">SC16a</strain>
    </source>
</reference>
<keyword evidence="3" id="KW-0479">Metal-binding</keyword>
<reference evidence="9 10" key="2">
    <citation type="journal article" date="2017" name="Sci. Rep.">
        <title>Ant-infecting Ophiocordyceps genomes reveal a high diversity of potential behavioral manipulation genes and a possible major role for enterotoxins.</title>
        <authorList>
            <person name="de Bekker C."/>
            <person name="Ohm R.A."/>
            <person name="Evans H.C."/>
            <person name="Brachmann A."/>
            <person name="Hughes D.P."/>
        </authorList>
    </citation>
    <scope>NUCLEOTIDE SEQUENCE [LARGE SCALE GENOMIC DNA]</scope>
    <source>
        <strain evidence="9 10">SC16a</strain>
    </source>
</reference>
<dbReference type="Gene3D" id="3.10.120.10">
    <property type="entry name" value="Cytochrome b5-like heme/steroid binding domain"/>
    <property type="match status" value="1"/>
</dbReference>
<dbReference type="EMBL" id="LAZP02000060">
    <property type="protein sequence ID" value="PFH61675.1"/>
    <property type="molecule type" value="Genomic_DNA"/>
</dbReference>
<comment type="similarity">
    <text evidence="6">Belongs to the cytochrome b5 family. MAPR subfamily.</text>
</comment>
<gene>
    <name evidence="9" type="ORF">XA68_16685</name>
</gene>
<evidence type="ECO:0000256" key="7">
    <source>
        <dbReference type="SAM" id="MobiDB-lite"/>
    </source>
</evidence>
<comment type="subcellular location">
    <subcellularLocation>
        <location evidence="1">Endoplasmic reticulum</location>
    </subcellularLocation>
</comment>
<dbReference type="GO" id="GO:0046872">
    <property type="term" value="F:metal ion binding"/>
    <property type="evidence" value="ECO:0007669"/>
    <property type="project" value="UniProtKB-KW"/>
</dbReference>
<organism evidence="9 10">
    <name type="scientific">Ophiocordyceps unilateralis</name>
    <name type="common">Zombie-ant fungus</name>
    <name type="synonym">Torrubia unilateralis</name>
    <dbReference type="NCBI Taxonomy" id="268505"/>
    <lineage>
        <taxon>Eukaryota</taxon>
        <taxon>Fungi</taxon>
        <taxon>Dikarya</taxon>
        <taxon>Ascomycota</taxon>
        <taxon>Pezizomycotina</taxon>
        <taxon>Sordariomycetes</taxon>
        <taxon>Hypocreomycetidae</taxon>
        <taxon>Hypocreales</taxon>
        <taxon>Ophiocordycipitaceae</taxon>
        <taxon>Ophiocordyceps</taxon>
    </lineage>
</organism>
<sequence>MHGQRTEPRLRKPTSPQHLTTSTPSRQPGRMDYVEQRIQQEALQSSYSTTALLTPLNLVLATALVYSLYKTLLSSSAGISTPPSPPPPPTVFRTYTPHTLLPFNGTSDRSSRIYLAVRGRVFDVSRGAAFYGPQGPYANFAGRDASRGLALGSFDDHVLTADLDADLDPLLDLGPDELEALAGWEERFLEKYDVVGRLVSVREFDALRKDGSGRD</sequence>
<evidence type="ECO:0000259" key="8">
    <source>
        <dbReference type="SMART" id="SM01117"/>
    </source>
</evidence>
<dbReference type="FunFam" id="3.10.120.10:FF:000003">
    <property type="entry name" value="membrane-associated progesterone receptor component 1"/>
    <property type="match status" value="1"/>
</dbReference>
<dbReference type="GO" id="GO:0005783">
    <property type="term" value="C:endoplasmic reticulum"/>
    <property type="evidence" value="ECO:0007669"/>
    <property type="project" value="UniProtKB-SubCell"/>
</dbReference>
<keyword evidence="4" id="KW-0256">Endoplasmic reticulum</keyword>
<comment type="caution">
    <text evidence="9">The sequence shown here is derived from an EMBL/GenBank/DDBJ whole genome shotgun (WGS) entry which is preliminary data.</text>
</comment>
<dbReference type="SUPFAM" id="SSF55856">
    <property type="entry name" value="Cytochrome b5-like heme/steroid binding domain"/>
    <property type="match status" value="1"/>
</dbReference>
<feature type="compositionally biased region" description="Basic and acidic residues" evidence="7">
    <location>
        <begin position="1"/>
        <end position="10"/>
    </location>
</feature>
<dbReference type="InterPro" id="IPR001199">
    <property type="entry name" value="Cyt_B5-like_heme/steroid-bd"/>
</dbReference>
<dbReference type="InterPro" id="IPR050577">
    <property type="entry name" value="MAPR/NEUFC/NENF-like"/>
</dbReference>
<proteinExistence type="inferred from homology"/>
<dbReference type="InterPro" id="IPR036400">
    <property type="entry name" value="Cyt_B5-like_heme/steroid_sf"/>
</dbReference>
<evidence type="ECO:0000256" key="5">
    <source>
        <dbReference type="ARBA" id="ARBA00023004"/>
    </source>
</evidence>
<dbReference type="Proteomes" id="UP000037136">
    <property type="component" value="Unassembled WGS sequence"/>
</dbReference>
<evidence type="ECO:0000256" key="4">
    <source>
        <dbReference type="ARBA" id="ARBA00022824"/>
    </source>
</evidence>
<keyword evidence="5" id="KW-0408">Iron</keyword>
<keyword evidence="10" id="KW-1185">Reference proteome</keyword>
<feature type="region of interest" description="Disordered" evidence="7">
    <location>
        <begin position="1"/>
        <end position="31"/>
    </location>
</feature>
<evidence type="ECO:0000256" key="1">
    <source>
        <dbReference type="ARBA" id="ARBA00004240"/>
    </source>
</evidence>
<evidence type="ECO:0000256" key="6">
    <source>
        <dbReference type="ARBA" id="ARBA00038357"/>
    </source>
</evidence>